<dbReference type="STRING" id="3218.A0A2K1K327"/>
<organism evidence="2">
    <name type="scientific">Physcomitrium patens</name>
    <name type="common">Spreading-leaved earth moss</name>
    <name type="synonym">Physcomitrella patens</name>
    <dbReference type="NCBI Taxonomy" id="3218"/>
    <lineage>
        <taxon>Eukaryota</taxon>
        <taxon>Viridiplantae</taxon>
        <taxon>Streptophyta</taxon>
        <taxon>Embryophyta</taxon>
        <taxon>Bryophyta</taxon>
        <taxon>Bryophytina</taxon>
        <taxon>Bryopsida</taxon>
        <taxon>Funariidae</taxon>
        <taxon>Funariales</taxon>
        <taxon>Funariaceae</taxon>
        <taxon>Physcomitrium</taxon>
    </lineage>
</organism>
<sequence>MNNSLCLRQANVCSSTSGAVNSSQHALSGKCLSSSAPVRLSRLDRFNRNRPSPKCKAVRYLNGSGNEVLGTRVLARREHFGRGLGLGRTGRNGSMWSAGTWLDNKASVDADISVAEAWELWNDREKIPRWMKWIDKVTVSKQKPDFSKWTLRYRAFNRDFEFSWLARNMKPIHHKMIHWRSVDGLPNRGAVRFYPQGPNACRIELTISYELPDIMAPLGTAVGPIVESVIKNDLNRFSKLSKSKQLANV</sequence>
<evidence type="ECO:0000313" key="2">
    <source>
        <dbReference type="EMBL" id="PNR48183.1"/>
    </source>
</evidence>
<reference evidence="2 4" key="2">
    <citation type="journal article" date="2018" name="Plant J.">
        <title>The Physcomitrella patens chromosome-scale assembly reveals moss genome structure and evolution.</title>
        <authorList>
            <person name="Lang D."/>
            <person name="Ullrich K.K."/>
            <person name="Murat F."/>
            <person name="Fuchs J."/>
            <person name="Jenkins J."/>
            <person name="Haas F.B."/>
            <person name="Piednoel M."/>
            <person name="Gundlach H."/>
            <person name="Van Bel M."/>
            <person name="Meyberg R."/>
            <person name="Vives C."/>
            <person name="Morata J."/>
            <person name="Symeonidi A."/>
            <person name="Hiss M."/>
            <person name="Muchero W."/>
            <person name="Kamisugi Y."/>
            <person name="Saleh O."/>
            <person name="Blanc G."/>
            <person name="Decker E.L."/>
            <person name="van Gessel N."/>
            <person name="Grimwood J."/>
            <person name="Hayes R.D."/>
            <person name="Graham S.W."/>
            <person name="Gunter L.E."/>
            <person name="McDaniel S.F."/>
            <person name="Hoernstein S.N.W."/>
            <person name="Larsson A."/>
            <person name="Li F.W."/>
            <person name="Perroud P.F."/>
            <person name="Phillips J."/>
            <person name="Ranjan P."/>
            <person name="Rokshar D.S."/>
            <person name="Rothfels C.J."/>
            <person name="Schneider L."/>
            <person name="Shu S."/>
            <person name="Stevenson D.W."/>
            <person name="Thummler F."/>
            <person name="Tillich M."/>
            <person name="Villarreal Aguilar J.C."/>
            <person name="Widiez T."/>
            <person name="Wong G.K."/>
            <person name="Wymore A."/>
            <person name="Zhang Y."/>
            <person name="Zimmer A.D."/>
            <person name="Quatrano R.S."/>
            <person name="Mayer K.F.X."/>
            <person name="Goodstein D."/>
            <person name="Casacuberta J.M."/>
            <person name="Vandepoele K."/>
            <person name="Reski R."/>
            <person name="Cuming A.C."/>
            <person name="Tuskan G.A."/>
            <person name="Maumus F."/>
            <person name="Salse J."/>
            <person name="Schmutz J."/>
            <person name="Rensing S.A."/>
        </authorList>
    </citation>
    <scope>NUCLEOTIDE SEQUENCE [LARGE SCALE GENOMIC DNA]</scope>
    <source>
        <strain evidence="3 4">cv. Gransden 2004</strain>
    </source>
</reference>
<reference evidence="2 4" key="1">
    <citation type="journal article" date="2008" name="Science">
        <title>The Physcomitrella genome reveals evolutionary insights into the conquest of land by plants.</title>
        <authorList>
            <person name="Rensing S."/>
            <person name="Lang D."/>
            <person name="Zimmer A."/>
            <person name="Terry A."/>
            <person name="Salamov A."/>
            <person name="Shapiro H."/>
            <person name="Nishiyama T."/>
            <person name="Perroud P.-F."/>
            <person name="Lindquist E."/>
            <person name="Kamisugi Y."/>
            <person name="Tanahashi T."/>
            <person name="Sakakibara K."/>
            <person name="Fujita T."/>
            <person name="Oishi K."/>
            <person name="Shin-I T."/>
            <person name="Kuroki Y."/>
            <person name="Toyoda A."/>
            <person name="Suzuki Y."/>
            <person name="Hashimoto A."/>
            <person name="Yamaguchi K."/>
            <person name="Sugano A."/>
            <person name="Kohara Y."/>
            <person name="Fujiyama A."/>
            <person name="Anterola A."/>
            <person name="Aoki S."/>
            <person name="Ashton N."/>
            <person name="Barbazuk W.B."/>
            <person name="Barker E."/>
            <person name="Bennetzen J."/>
            <person name="Bezanilla M."/>
            <person name="Blankenship R."/>
            <person name="Cho S.H."/>
            <person name="Dutcher S."/>
            <person name="Estelle M."/>
            <person name="Fawcett J.A."/>
            <person name="Gundlach H."/>
            <person name="Hanada K."/>
            <person name="Heyl A."/>
            <person name="Hicks K.A."/>
            <person name="Hugh J."/>
            <person name="Lohr M."/>
            <person name="Mayer K."/>
            <person name="Melkozernov A."/>
            <person name="Murata T."/>
            <person name="Nelson D."/>
            <person name="Pils B."/>
            <person name="Prigge M."/>
            <person name="Reiss B."/>
            <person name="Renner T."/>
            <person name="Rombauts S."/>
            <person name="Rushton P."/>
            <person name="Sanderfoot A."/>
            <person name="Schween G."/>
            <person name="Shiu S.-H."/>
            <person name="Stueber K."/>
            <person name="Theodoulou F.L."/>
            <person name="Tu H."/>
            <person name="Van de Peer Y."/>
            <person name="Verrier P.J."/>
            <person name="Waters E."/>
            <person name="Wood A."/>
            <person name="Yang L."/>
            <person name="Cove D."/>
            <person name="Cuming A."/>
            <person name="Hasebe M."/>
            <person name="Lucas S."/>
            <person name="Mishler D.B."/>
            <person name="Reski R."/>
            <person name="Grigoriev I."/>
            <person name="Quatrano R.S."/>
            <person name="Boore J.L."/>
        </authorList>
    </citation>
    <scope>NUCLEOTIDE SEQUENCE [LARGE SCALE GENOMIC DNA]</scope>
    <source>
        <strain evidence="3 4">cv. Gransden 2004</strain>
    </source>
</reference>
<proteinExistence type="predicted"/>
<protein>
    <recommendedName>
        <fullName evidence="1">Coenzyme Q-binding protein COQ10 START domain-containing protein</fullName>
    </recommendedName>
</protein>
<dbReference type="AlphaFoldDB" id="A0A2K1K327"/>
<name>A0A2K1K327_PHYPA</name>
<evidence type="ECO:0000313" key="4">
    <source>
        <dbReference type="Proteomes" id="UP000006727"/>
    </source>
</evidence>
<dbReference type="Pfam" id="PF03364">
    <property type="entry name" value="Polyketide_cyc"/>
    <property type="match status" value="1"/>
</dbReference>
<dbReference type="SUPFAM" id="SSF55961">
    <property type="entry name" value="Bet v1-like"/>
    <property type="match status" value="1"/>
</dbReference>
<dbReference type="GeneID" id="112286450"/>
<dbReference type="InterPro" id="IPR047137">
    <property type="entry name" value="ORF3"/>
</dbReference>
<dbReference type="Gene3D" id="3.30.530.20">
    <property type="match status" value="1"/>
</dbReference>
<dbReference type="CDD" id="cd07817">
    <property type="entry name" value="SRPBCC_8"/>
    <property type="match status" value="1"/>
</dbReference>
<feature type="domain" description="Coenzyme Q-binding protein COQ10 START" evidence="1">
    <location>
        <begin position="112"/>
        <end position="236"/>
    </location>
</feature>
<keyword evidence="4" id="KW-1185">Reference proteome</keyword>
<dbReference type="InterPro" id="IPR023393">
    <property type="entry name" value="START-like_dom_sf"/>
</dbReference>
<dbReference type="PANTHER" id="PTHR33824:SF7">
    <property type="entry name" value="POLYKETIDE CYCLASE_DEHYDRASE AND LIPID TRANSPORT SUPERFAMILY PROTEIN"/>
    <property type="match status" value="1"/>
</dbReference>
<dbReference type="FunCoup" id="A0A2K1K327">
    <property type="interactions" value="1136"/>
</dbReference>
<dbReference type="KEGG" id="ppp:112286450"/>
<reference evidence="3" key="3">
    <citation type="submission" date="2020-12" db="UniProtKB">
        <authorList>
            <consortium name="EnsemblPlants"/>
        </authorList>
    </citation>
    <scope>IDENTIFICATION</scope>
</reference>
<dbReference type="PaxDb" id="3218-PP1S29_96V6.1"/>
<dbReference type="Gramene" id="Pp3c9_13510V3.2">
    <property type="protein sequence ID" value="Pp3c9_13510V3.2"/>
    <property type="gene ID" value="Pp3c9_13510"/>
</dbReference>
<gene>
    <name evidence="3" type="primary">LOC112286450</name>
    <name evidence="2" type="ORF">PHYPA_012658</name>
</gene>
<dbReference type="InterPro" id="IPR005031">
    <property type="entry name" value="COQ10_START"/>
</dbReference>
<evidence type="ECO:0000313" key="3">
    <source>
        <dbReference type="EnsemblPlants" id="Pp3c9_13510V3.1"/>
    </source>
</evidence>
<dbReference type="Proteomes" id="UP000006727">
    <property type="component" value="Chromosome 9"/>
</dbReference>
<dbReference type="RefSeq" id="XP_024384115.1">
    <property type="nucleotide sequence ID" value="XM_024528347.2"/>
</dbReference>
<accession>A0A2K1K327</accession>
<evidence type="ECO:0000259" key="1">
    <source>
        <dbReference type="Pfam" id="PF03364"/>
    </source>
</evidence>
<dbReference type="EnsemblPlants" id="Pp3c9_13510V3.1">
    <property type="protein sequence ID" value="Pp3c9_13510V3.1"/>
    <property type="gene ID" value="Pp3c9_13510"/>
</dbReference>
<dbReference type="OrthoDB" id="47798at2759"/>
<dbReference type="EMBL" id="ABEU02000009">
    <property type="protein sequence ID" value="PNR48183.1"/>
    <property type="molecule type" value="Genomic_DNA"/>
</dbReference>
<dbReference type="EnsemblPlants" id="Pp3c9_13510V3.2">
    <property type="protein sequence ID" value="Pp3c9_13510V3.2"/>
    <property type="gene ID" value="Pp3c9_13510"/>
</dbReference>
<dbReference type="PANTHER" id="PTHR33824">
    <property type="entry name" value="POLYKETIDE CYCLASE/DEHYDRASE AND LIPID TRANSPORT SUPERFAMILY PROTEIN"/>
    <property type="match status" value="1"/>
</dbReference>
<dbReference type="Gramene" id="Pp3c9_13510V3.1">
    <property type="protein sequence ID" value="Pp3c9_13510V3.1"/>
    <property type="gene ID" value="Pp3c9_13510"/>
</dbReference>